<protein>
    <submittedName>
        <fullName evidence="3">DUF2179 domain-containing protein</fullName>
    </submittedName>
</protein>
<dbReference type="Proteomes" id="UP000267096">
    <property type="component" value="Unassembled WGS sequence"/>
</dbReference>
<evidence type="ECO:0000313" key="3">
    <source>
        <dbReference type="WBParaSite" id="ASIM_0001821301-mRNA-1"/>
    </source>
</evidence>
<accession>A0A0M3KB66</accession>
<reference evidence="3" key="1">
    <citation type="submission" date="2017-02" db="UniProtKB">
        <authorList>
            <consortium name="WormBaseParasite"/>
        </authorList>
    </citation>
    <scope>IDENTIFICATION</scope>
</reference>
<dbReference type="WBParaSite" id="ASIM_0001821301-mRNA-1">
    <property type="protein sequence ID" value="ASIM_0001821301-mRNA-1"/>
    <property type="gene ID" value="ASIM_0001821301"/>
</dbReference>
<gene>
    <name evidence="1" type="ORF">ASIM_LOCUS17614</name>
</gene>
<dbReference type="EMBL" id="UYRR01034342">
    <property type="protein sequence ID" value="VDK60824.1"/>
    <property type="molecule type" value="Genomic_DNA"/>
</dbReference>
<dbReference type="AlphaFoldDB" id="A0A0M3KB66"/>
<keyword evidence="2" id="KW-1185">Reference proteome</keyword>
<evidence type="ECO:0000313" key="1">
    <source>
        <dbReference type="EMBL" id="VDK60824.1"/>
    </source>
</evidence>
<name>A0A0M3KB66_ANISI</name>
<proteinExistence type="predicted"/>
<sequence length="39" mass="4500">MAEFEKVHRGHTKVATWMYVIDVSNFSAEIFNGEIELAE</sequence>
<evidence type="ECO:0000313" key="2">
    <source>
        <dbReference type="Proteomes" id="UP000267096"/>
    </source>
</evidence>
<organism evidence="3">
    <name type="scientific">Anisakis simplex</name>
    <name type="common">Herring worm</name>
    <dbReference type="NCBI Taxonomy" id="6269"/>
    <lineage>
        <taxon>Eukaryota</taxon>
        <taxon>Metazoa</taxon>
        <taxon>Ecdysozoa</taxon>
        <taxon>Nematoda</taxon>
        <taxon>Chromadorea</taxon>
        <taxon>Rhabditida</taxon>
        <taxon>Spirurina</taxon>
        <taxon>Ascaridomorpha</taxon>
        <taxon>Ascaridoidea</taxon>
        <taxon>Anisakidae</taxon>
        <taxon>Anisakis</taxon>
        <taxon>Anisakis simplex complex</taxon>
    </lineage>
</organism>
<reference evidence="1 2" key="2">
    <citation type="submission" date="2018-11" db="EMBL/GenBank/DDBJ databases">
        <authorList>
            <consortium name="Pathogen Informatics"/>
        </authorList>
    </citation>
    <scope>NUCLEOTIDE SEQUENCE [LARGE SCALE GENOMIC DNA]</scope>
</reference>